<organism evidence="2 3">
    <name type="scientific">Bipolaris oryzae ATCC 44560</name>
    <dbReference type="NCBI Taxonomy" id="930090"/>
    <lineage>
        <taxon>Eukaryota</taxon>
        <taxon>Fungi</taxon>
        <taxon>Dikarya</taxon>
        <taxon>Ascomycota</taxon>
        <taxon>Pezizomycotina</taxon>
        <taxon>Dothideomycetes</taxon>
        <taxon>Pleosporomycetidae</taxon>
        <taxon>Pleosporales</taxon>
        <taxon>Pleosporineae</taxon>
        <taxon>Pleosporaceae</taxon>
        <taxon>Bipolaris</taxon>
    </lineage>
</organism>
<name>W6ZR13_COCMI</name>
<keyword evidence="3" id="KW-1185">Reference proteome</keyword>
<dbReference type="KEGG" id="bor:COCMIDRAFT_25793"/>
<evidence type="ECO:0000313" key="3">
    <source>
        <dbReference type="Proteomes" id="UP000054032"/>
    </source>
</evidence>
<feature type="compositionally biased region" description="Basic and acidic residues" evidence="1">
    <location>
        <begin position="19"/>
        <end position="37"/>
    </location>
</feature>
<evidence type="ECO:0000256" key="1">
    <source>
        <dbReference type="SAM" id="MobiDB-lite"/>
    </source>
</evidence>
<dbReference type="RefSeq" id="XP_007687336.1">
    <property type="nucleotide sequence ID" value="XM_007689146.1"/>
</dbReference>
<dbReference type="EMBL" id="KI963971">
    <property type="protein sequence ID" value="EUC46131.1"/>
    <property type="molecule type" value="Genomic_DNA"/>
</dbReference>
<dbReference type="GeneID" id="19120823"/>
<dbReference type="Proteomes" id="UP000054032">
    <property type="component" value="Unassembled WGS sequence"/>
</dbReference>
<reference evidence="2 3" key="1">
    <citation type="journal article" date="2013" name="PLoS Genet.">
        <title>Comparative genome structure, secondary metabolite, and effector coding capacity across Cochliobolus pathogens.</title>
        <authorList>
            <person name="Condon B.J."/>
            <person name="Leng Y."/>
            <person name="Wu D."/>
            <person name="Bushley K.E."/>
            <person name="Ohm R.A."/>
            <person name="Otillar R."/>
            <person name="Martin J."/>
            <person name="Schackwitz W."/>
            <person name="Grimwood J."/>
            <person name="MohdZainudin N."/>
            <person name="Xue C."/>
            <person name="Wang R."/>
            <person name="Manning V.A."/>
            <person name="Dhillon B."/>
            <person name="Tu Z.J."/>
            <person name="Steffenson B.J."/>
            <person name="Salamov A."/>
            <person name="Sun H."/>
            <person name="Lowry S."/>
            <person name="LaButti K."/>
            <person name="Han J."/>
            <person name="Copeland A."/>
            <person name="Lindquist E."/>
            <person name="Barry K."/>
            <person name="Schmutz J."/>
            <person name="Baker S.E."/>
            <person name="Ciuffetti L.M."/>
            <person name="Grigoriev I.V."/>
            <person name="Zhong S."/>
            <person name="Turgeon B.G."/>
        </authorList>
    </citation>
    <scope>NUCLEOTIDE SEQUENCE [LARGE SCALE GENOMIC DNA]</scope>
    <source>
        <strain evidence="2 3">ATCC 44560</strain>
    </source>
</reference>
<dbReference type="HOGENOM" id="CLU_1618719_0_0_1"/>
<gene>
    <name evidence="2" type="ORF">COCMIDRAFT_25793</name>
</gene>
<accession>W6ZR13</accession>
<dbReference type="AlphaFoldDB" id="W6ZR13"/>
<evidence type="ECO:0000313" key="2">
    <source>
        <dbReference type="EMBL" id="EUC46131.1"/>
    </source>
</evidence>
<proteinExistence type="predicted"/>
<feature type="region of interest" description="Disordered" evidence="1">
    <location>
        <begin position="1"/>
        <end position="41"/>
    </location>
</feature>
<sequence length="164" mass="17320">MDEGQTSPGLEADLQPQRSEARRPEKAISNKTSDWRRQQRGIKWASKAGSRAIAVLLGESGGWSRAQRITGCAAVAAAVAAVADATEGNGTWVKWSRTGRCAAQQACKATRRLRGASGALTAAVVLGDGDGNDGLPTHRACCAKPGMEDMGAVWPRYSARRKAE</sequence>
<protein>
    <submittedName>
        <fullName evidence="2">Uncharacterized protein</fullName>
    </submittedName>
</protein>